<gene>
    <name evidence="1" type="ORF">DL546_003678</name>
</gene>
<protein>
    <submittedName>
        <fullName evidence="1">Uncharacterized protein</fullName>
    </submittedName>
</protein>
<evidence type="ECO:0000313" key="2">
    <source>
        <dbReference type="Proteomes" id="UP000275385"/>
    </source>
</evidence>
<name>A0A420Y3W7_9PEZI</name>
<organism evidence="1 2">
    <name type="scientific">Coniochaeta pulveracea</name>
    <dbReference type="NCBI Taxonomy" id="177199"/>
    <lineage>
        <taxon>Eukaryota</taxon>
        <taxon>Fungi</taxon>
        <taxon>Dikarya</taxon>
        <taxon>Ascomycota</taxon>
        <taxon>Pezizomycotina</taxon>
        <taxon>Sordariomycetes</taxon>
        <taxon>Sordariomycetidae</taxon>
        <taxon>Coniochaetales</taxon>
        <taxon>Coniochaetaceae</taxon>
        <taxon>Coniochaeta</taxon>
    </lineage>
</organism>
<dbReference type="Proteomes" id="UP000275385">
    <property type="component" value="Unassembled WGS sequence"/>
</dbReference>
<comment type="caution">
    <text evidence="1">The sequence shown here is derived from an EMBL/GenBank/DDBJ whole genome shotgun (WGS) entry which is preliminary data.</text>
</comment>
<reference evidence="1 2" key="1">
    <citation type="submission" date="2018-08" db="EMBL/GenBank/DDBJ databases">
        <title>Draft genome of the lignicolous fungus Coniochaeta pulveracea.</title>
        <authorList>
            <person name="Borstlap C.J."/>
            <person name="De Witt R.N."/>
            <person name="Botha A."/>
            <person name="Volschenk H."/>
        </authorList>
    </citation>
    <scope>NUCLEOTIDE SEQUENCE [LARGE SCALE GENOMIC DNA]</scope>
    <source>
        <strain evidence="1 2">CAB683</strain>
    </source>
</reference>
<keyword evidence="2" id="KW-1185">Reference proteome</keyword>
<dbReference type="AlphaFoldDB" id="A0A420Y3W7"/>
<dbReference type="EMBL" id="QVQW01000054">
    <property type="protein sequence ID" value="RKU42586.1"/>
    <property type="molecule type" value="Genomic_DNA"/>
</dbReference>
<sequence length="121" mass="13550">MKASQQFLVSTPPHLLIPQVKPIHSPYSSTMGSGASKAMDPPRTLGYRVECNLYDDKLPGSHIRRPTILQRCLDKAPGITAGLRKQAKSKFPKFWPKECKNRDNLFLVGHHNLPRSMSSPT</sequence>
<proteinExistence type="predicted"/>
<accession>A0A420Y3W7</accession>
<evidence type="ECO:0000313" key="1">
    <source>
        <dbReference type="EMBL" id="RKU42586.1"/>
    </source>
</evidence>